<comment type="caution">
    <text evidence="3">The sequence shown here is derived from an EMBL/GenBank/DDBJ whole genome shotgun (WGS) entry which is preliminary data.</text>
</comment>
<accession>A0ABN8RK07</accession>
<organism evidence="3 4">
    <name type="scientific">Porites lobata</name>
    <dbReference type="NCBI Taxonomy" id="104759"/>
    <lineage>
        <taxon>Eukaryota</taxon>
        <taxon>Metazoa</taxon>
        <taxon>Cnidaria</taxon>
        <taxon>Anthozoa</taxon>
        <taxon>Hexacorallia</taxon>
        <taxon>Scleractinia</taxon>
        <taxon>Fungiina</taxon>
        <taxon>Poritidae</taxon>
        <taxon>Porites</taxon>
    </lineage>
</organism>
<dbReference type="InterPro" id="IPR032675">
    <property type="entry name" value="LRR_dom_sf"/>
</dbReference>
<dbReference type="Pfam" id="PF13855">
    <property type="entry name" value="LRR_8"/>
    <property type="match status" value="1"/>
</dbReference>
<dbReference type="EMBL" id="CALNXK010000259">
    <property type="protein sequence ID" value="CAH3179591.1"/>
    <property type="molecule type" value="Genomic_DNA"/>
</dbReference>
<keyword evidence="4" id="KW-1185">Reference proteome</keyword>
<dbReference type="InterPro" id="IPR003591">
    <property type="entry name" value="Leu-rich_rpt_typical-subtyp"/>
</dbReference>
<dbReference type="Proteomes" id="UP001159405">
    <property type="component" value="Unassembled WGS sequence"/>
</dbReference>
<evidence type="ECO:0000313" key="4">
    <source>
        <dbReference type="Proteomes" id="UP001159405"/>
    </source>
</evidence>
<evidence type="ECO:0000313" key="3">
    <source>
        <dbReference type="EMBL" id="CAH3179591.1"/>
    </source>
</evidence>
<keyword evidence="2" id="KW-0677">Repeat</keyword>
<name>A0ABN8RK07_9CNID</name>
<dbReference type="Gene3D" id="3.80.10.10">
    <property type="entry name" value="Ribonuclease Inhibitor"/>
    <property type="match status" value="1"/>
</dbReference>
<dbReference type="SMART" id="SM00369">
    <property type="entry name" value="LRR_TYP"/>
    <property type="match status" value="1"/>
</dbReference>
<proteinExistence type="predicted"/>
<dbReference type="PROSITE" id="PS51450">
    <property type="entry name" value="LRR"/>
    <property type="match status" value="1"/>
</dbReference>
<protein>
    <submittedName>
        <fullName evidence="3">Uncharacterized protein</fullName>
    </submittedName>
</protein>
<reference evidence="3 4" key="1">
    <citation type="submission" date="2022-05" db="EMBL/GenBank/DDBJ databases">
        <authorList>
            <consortium name="Genoscope - CEA"/>
            <person name="William W."/>
        </authorList>
    </citation>
    <scope>NUCLEOTIDE SEQUENCE [LARGE SCALE GENOMIC DNA]</scope>
</reference>
<evidence type="ECO:0000256" key="1">
    <source>
        <dbReference type="ARBA" id="ARBA00022614"/>
    </source>
</evidence>
<keyword evidence="1" id="KW-0433">Leucine-rich repeat</keyword>
<evidence type="ECO:0000256" key="2">
    <source>
        <dbReference type="ARBA" id="ARBA00022737"/>
    </source>
</evidence>
<sequence>AKSENPNDSLPTENLLLWIDLFRLTSSERYLSSNNVVDLHVGVFSNLTNLQDLYLSSNNIVDLHVGVFSNLINLEEL</sequence>
<dbReference type="InterPro" id="IPR001611">
    <property type="entry name" value="Leu-rich_rpt"/>
</dbReference>
<dbReference type="SUPFAM" id="SSF52058">
    <property type="entry name" value="L domain-like"/>
    <property type="match status" value="1"/>
</dbReference>
<gene>
    <name evidence="3" type="ORF">PLOB_00021973</name>
</gene>
<feature type="non-terminal residue" evidence="3">
    <location>
        <position position="1"/>
    </location>
</feature>